<name>A0A8K0NJ20_9HYPO</name>
<feature type="compositionally biased region" description="Basic and acidic residues" evidence="1">
    <location>
        <begin position="664"/>
        <end position="674"/>
    </location>
</feature>
<comment type="caution">
    <text evidence="2">The sequence shown here is derived from an EMBL/GenBank/DDBJ whole genome shotgun (WGS) entry which is preliminary data.</text>
</comment>
<evidence type="ECO:0000313" key="2">
    <source>
        <dbReference type="EMBL" id="KAG5927793.1"/>
    </source>
</evidence>
<dbReference type="Proteomes" id="UP000811619">
    <property type="component" value="Unassembled WGS sequence"/>
</dbReference>
<dbReference type="EMBL" id="SRPY01000156">
    <property type="protein sequence ID" value="KAG5927793.1"/>
    <property type="molecule type" value="Genomic_DNA"/>
</dbReference>
<organism evidence="2 3">
    <name type="scientific">Claviceps africana</name>
    <dbReference type="NCBI Taxonomy" id="83212"/>
    <lineage>
        <taxon>Eukaryota</taxon>
        <taxon>Fungi</taxon>
        <taxon>Dikarya</taxon>
        <taxon>Ascomycota</taxon>
        <taxon>Pezizomycotina</taxon>
        <taxon>Sordariomycetes</taxon>
        <taxon>Hypocreomycetidae</taxon>
        <taxon>Hypocreales</taxon>
        <taxon>Clavicipitaceae</taxon>
        <taxon>Claviceps</taxon>
    </lineage>
</organism>
<keyword evidence="3" id="KW-1185">Reference proteome</keyword>
<reference evidence="2" key="1">
    <citation type="journal article" date="2020" name="bioRxiv">
        <title>Whole genome comparisons of ergot fungi reveals the divergence and evolution of species within the genus Claviceps are the result of varying mechanisms driving genome evolution and host range expansion.</title>
        <authorList>
            <person name="Wyka S.A."/>
            <person name="Mondo S.J."/>
            <person name="Liu M."/>
            <person name="Dettman J."/>
            <person name="Nalam V."/>
            <person name="Broders K.D."/>
        </authorList>
    </citation>
    <scope>NUCLEOTIDE SEQUENCE</scope>
    <source>
        <strain evidence="2">CCC 489</strain>
    </source>
</reference>
<proteinExistence type="predicted"/>
<feature type="compositionally biased region" description="Basic residues" evidence="1">
    <location>
        <begin position="712"/>
        <end position="721"/>
    </location>
</feature>
<feature type="compositionally biased region" description="Basic and acidic residues" evidence="1">
    <location>
        <begin position="196"/>
        <end position="223"/>
    </location>
</feature>
<protein>
    <submittedName>
        <fullName evidence="2">Uncharacterized protein</fullName>
    </submittedName>
</protein>
<feature type="compositionally biased region" description="Basic and acidic residues" evidence="1">
    <location>
        <begin position="599"/>
        <end position="637"/>
    </location>
</feature>
<sequence length="721" mass="82069">MAQDISGSSEYPFLTSAADDDFDLFSTVSWDIAPGVLPGYTSSDSWREWMPSNQFLLPDNGPIDPFTQIYMLYDDQSFPDAGLDCIDPRLLNLNQDMDQRTGDEYDNTCPASGRASFVRPVSPCMSDAEYLALLLSVPYPKLKTPFQYFKAYPPVKQNSRRKKVRPSGSRLRTRLDADHGAARARGSTPRSVINPRRQDDGRESAENGTGDHELPQQSIDHDGTPCAPEPPRQSVPSTESTPAASEQDEIVFPCPYTYEQLHASDEYARRAFRAPANTRVGSVAYTRAIRKVFPFYGTGITLKDKKGGYYTLDADGLPALHDRLLKADSEAGEPTRRKRKTVHQLQKPTAECDPRRWYDEWKYRPGPWPLDSTFVYLEDAQLAYREYSTEDIKLYLEQCPRRYMLWVQSEPSQSSHRRHNRNGKPMDEDSKCRWAGCPVKGRAVVGLYRVAFDEFPAQTSQGIKDPYKVAMLMHLWCFEQILDPLVYYKRRRLLPDTRTFATPSAEAGHAAWGAPEPDVENVGAAEMKNNFCSKLGDAQKPRAEWGPLKHAFYPWFRATEATETLPRVYEKSLCYSLTSWCVGHLPKCKTDQFDKRMQARGEKKTEEERNKHKEEDEARERSREERRTGLVEGRSADELPPESVAFSGTTFHVHMGSLAGYKRALDGREQERVRSNKRRRGTLVTESNDAQTQEAGIHGNVWPGGELEPSRPSKRRRMQAD</sequence>
<evidence type="ECO:0000256" key="1">
    <source>
        <dbReference type="SAM" id="MobiDB-lite"/>
    </source>
</evidence>
<accession>A0A8K0NJ20</accession>
<feature type="compositionally biased region" description="Polar residues" evidence="1">
    <location>
        <begin position="684"/>
        <end position="694"/>
    </location>
</feature>
<gene>
    <name evidence="2" type="ORF">E4U42_001762</name>
</gene>
<dbReference type="OrthoDB" id="5307331at2759"/>
<evidence type="ECO:0000313" key="3">
    <source>
        <dbReference type="Proteomes" id="UP000811619"/>
    </source>
</evidence>
<dbReference type="AlphaFoldDB" id="A0A8K0NJ20"/>
<feature type="region of interest" description="Disordered" evidence="1">
    <location>
        <begin position="156"/>
        <end position="247"/>
    </location>
</feature>
<feature type="region of interest" description="Disordered" evidence="1">
    <location>
        <begin position="599"/>
        <end position="643"/>
    </location>
</feature>
<feature type="compositionally biased region" description="Polar residues" evidence="1">
    <location>
        <begin position="234"/>
        <end position="244"/>
    </location>
</feature>
<feature type="region of interest" description="Disordered" evidence="1">
    <location>
        <begin position="664"/>
        <end position="721"/>
    </location>
</feature>